<evidence type="ECO:0008006" key="3">
    <source>
        <dbReference type="Google" id="ProtNLM"/>
    </source>
</evidence>
<proteinExistence type="predicted"/>
<name>T0FUJ9_9LEPT</name>
<dbReference type="AlphaFoldDB" id="T0FUJ9"/>
<comment type="caution">
    <text evidence="1">The sequence shown here is derived from an EMBL/GenBank/DDBJ whole genome shotgun (WGS) entry which is preliminary data.</text>
</comment>
<dbReference type="EMBL" id="AKWY02000007">
    <property type="protein sequence ID" value="EQA73160.1"/>
    <property type="molecule type" value="Genomic_DNA"/>
</dbReference>
<gene>
    <name evidence="1" type="ORF">LEP1GSC059_0118</name>
</gene>
<accession>T0FUJ9</accession>
<sequence length="161" mass="17774">MFSYLKICANMHPKSIALIFRIDFSKNKFKISFTLLRRRTFMFRIISKFFLALLVFGFISTAYAQIGQINSSSISGKYKVSGTNPNGSSYSGSVTISESNGEYLFTWTVAGQTFTGTGTLEGTTLTVDWGEAEPVIYEVKNGGRLLEGTWAGGNATETLRK</sequence>
<protein>
    <recommendedName>
        <fullName evidence="3">Fibronectin-binding protein</fullName>
    </recommendedName>
</protein>
<evidence type="ECO:0000313" key="1">
    <source>
        <dbReference type="EMBL" id="EQA73160.1"/>
    </source>
</evidence>
<dbReference type="Proteomes" id="UP000015442">
    <property type="component" value="Unassembled WGS sequence"/>
</dbReference>
<organism evidence="1 2">
    <name type="scientific">Leptospira noguchii serovar Panama str. CZ214</name>
    <dbReference type="NCBI Taxonomy" id="1001595"/>
    <lineage>
        <taxon>Bacteria</taxon>
        <taxon>Pseudomonadati</taxon>
        <taxon>Spirochaetota</taxon>
        <taxon>Spirochaetia</taxon>
        <taxon>Leptospirales</taxon>
        <taxon>Leptospiraceae</taxon>
        <taxon>Leptospira</taxon>
    </lineage>
</organism>
<reference evidence="1 2" key="1">
    <citation type="submission" date="2013-05" db="EMBL/GenBank/DDBJ databases">
        <authorList>
            <person name="Harkins D.M."/>
            <person name="Durkin A.S."/>
            <person name="Brinkac L.M."/>
            <person name="Haft D.H."/>
            <person name="Selengut J.D."/>
            <person name="Sanka R."/>
            <person name="DePew J."/>
            <person name="Purushe J."/>
            <person name="Hartskeerl R.A."/>
            <person name="Ahmed A."/>
            <person name="van der Linden H."/>
            <person name="Goris M.G.A."/>
            <person name="Vinetz J.M."/>
            <person name="Sutton G.G."/>
            <person name="Nierman W.C."/>
            <person name="Fouts D.E."/>
        </authorList>
    </citation>
    <scope>NUCLEOTIDE SEQUENCE [LARGE SCALE GENOMIC DNA]</scope>
    <source>
        <strain evidence="1 2">CZ214</strain>
    </source>
</reference>
<evidence type="ECO:0000313" key="2">
    <source>
        <dbReference type="Proteomes" id="UP000015442"/>
    </source>
</evidence>